<keyword evidence="2" id="KW-1185">Reference proteome</keyword>
<organism evidence="1 2">
    <name type="scientific">Rhododendron griersonianum</name>
    <dbReference type="NCBI Taxonomy" id="479676"/>
    <lineage>
        <taxon>Eukaryota</taxon>
        <taxon>Viridiplantae</taxon>
        <taxon>Streptophyta</taxon>
        <taxon>Embryophyta</taxon>
        <taxon>Tracheophyta</taxon>
        <taxon>Spermatophyta</taxon>
        <taxon>Magnoliopsida</taxon>
        <taxon>eudicotyledons</taxon>
        <taxon>Gunneridae</taxon>
        <taxon>Pentapetalae</taxon>
        <taxon>asterids</taxon>
        <taxon>Ericales</taxon>
        <taxon>Ericaceae</taxon>
        <taxon>Ericoideae</taxon>
        <taxon>Rhodoreae</taxon>
        <taxon>Rhododendron</taxon>
    </lineage>
</organism>
<reference evidence="1" key="1">
    <citation type="submission" date="2020-08" db="EMBL/GenBank/DDBJ databases">
        <title>Plant Genome Project.</title>
        <authorList>
            <person name="Zhang R.-G."/>
        </authorList>
    </citation>
    <scope>NUCLEOTIDE SEQUENCE</scope>
    <source>
        <strain evidence="1">WSP0</strain>
        <tissue evidence="1">Leaf</tissue>
    </source>
</reference>
<dbReference type="AlphaFoldDB" id="A0AAV6ILG4"/>
<evidence type="ECO:0000313" key="2">
    <source>
        <dbReference type="Proteomes" id="UP000823749"/>
    </source>
</evidence>
<comment type="caution">
    <text evidence="1">The sequence shown here is derived from an EMBL/GenBank/DDBJ whole genome shotgun (WGS) entry which is preliminary data.</text>
</comment>
<evidence type="ECO:0000313" key="1">
    <source>
        <dbReference type="EMBL" id="KAG5529493.1"/>
    </source>
</evidence>
<gene>
    <name evidence="1" type="ORF">RHGRI_030025</name>
</gene>
<name>A0AAV6ILG4_9ERIC</name>
<proteinExistence type="predicted"/>
<accession>A0AAV6ILG4</accession>
<sequence>MAVGGNPPRRCPVQPRFPIEEEVSDDVSITKPLAGNHQSTGRTRAVKVVNHDSRLWEFGLKINFPEFQGGMIPKKILKESPPKFDEYADDEFEICQANVIEDVLVAIQEGETVGKILDCSDEINSPDSTVVKENIWIAYVEKIGKKILTFIFQDSSLQFEFGKINLKYKIDADMIRRIQLHKLEDEFLQAELNDAGRYSN</sequence>
<protein>
    <submittedName>
        <fullName evidence="1">Uncharacterized protein</fullName>
    </submittedName>
</protein>
<dbReference type="Proteomes" id="UP000823749">
    <property type="component" value="Chromosome 10"/>
</dbReference>
<dbReference type="EMBL" id="JACTNZ010000010">
    <property type="protein sequence ID" value="KAG5529493.1"/>
    <property type="molecule type" value="Genomic_DNA"/>
</dbReference>